<dbReference type="GeneID" id="11472677"/>
<evidence type="ECO:0000256" key="4">
    <source>
        <dbReference type="ARBA" id="ARBA00022989"/>
    </source>
</evidence>
<dbReference type="InParanoid" id="G8JWV3"/>
<feature type="transmembrane region" description="Helical" evidence="7">
    <location>
        <begin position="6"/>
        <end position="25"/>
    </location>
</feature>
<evidence type="ECO:0000256" key="5">
    <source>
        <dbReference type="ARBA" id="ARBA00023136"/>
    </source>
</evidence>
<keyword evidence="4 7" id="KW-1133">Transmembrane helix</keyword>
<dbReference type="GO" id="GO:0016020">
    <property type="term" value="C:membrane"/>
    <property type="evidence" value="ECO:0007669"/>
    <property type="project" value="UniProtKB-SubCell"/>
</dbReference>
<accession>G8JWV3</accession>
<name>G8JWV3_ERECY</name>
<dbReference type="InterPro" id="IPR000612">
    <property type="entry name" value="PMP3"/>
</dbReference>
<dbReference type="FunCoup" id="G8JWV3">
    <property type="interactions" value="326"/>
</dbReference>
<feature type="region of interest" description="Disordered" evidence="6">
    <location>
        <begin position="109"/>
        <end position="137"/>
    </location>
</feature>
<dbReference type="KEGG" id="erc:Ecym_8031"/>
<sequence length="137" mass="15048">MCYCTVPDLILCLMAFILPPVAVLIRSGPYSPDLLLNIVLTLLGGLPGIVHAIYYIMITSPIRADPDSSQYDQPWEGQRYRRPITLVTEQPQANTSLLASSQNVSYHGSSQYHAAADGATQDTKQYQGPPPPYVELV</sequence>
<dbReference type="HOGENOM" id="CLU_107649_0_2_1"/>
<dbReference type="Proteomes" id="UP000006790">
    <property type="component" value="Chromosome 8"/>
</dbReference>
<protein>
    <recommendedName>
        <fullName evidence="10">Stress response RCI peptide</fullName>
    </recommendedName>
</protein>
<evidence type="ECO:0000256" key="6">
    <source>
        <dbReference type="SAM" id="MobiDB-lite"/>
    </source>
</evidence>
<feature type="transmembrane region" description="Helical" evidence="7">
    <location>
        <begin position="34"/>
        <end position="57"/>
    </location>
</feature>
<evidence type="ECO:0008006" key="10">
    <source>
        <dbReference type="Google" id="ProtNLM"/>
    </source>
</evidence>
<keyword evidence="3 7" id="KW-0812">Transmembrane</keyword>
<dbReference type="OMA" id="IMITSPI"/>
<organism evidence="8 9">
    <name type="scientific">Eremothecium cymbalariae (strain CBS 270.75 / DBVPG 7215 / KCTC 17166 / NRRL Y-17582)</name>
    <name type="common">Yeast</name>
    <dbReference type="NCBI Taxonomy" id="931890"/>
    <lineage>
        <taxon>Eukaryota</taxon>
        <taxon>Fungi</taxon>
        <taxon>Dikarya</taxon>
        <taxon>Ascomycota</taxon>
        <taxon>Saccharomycotina</taxon>
        <taxon>Saccharomycetes</taxon>
        <taxon>Saccharomycetales</taxon>
        <taxon>Saccharomycetaceae</taxon>
        <taxon>Eremothecium</taxon>
    </lineage>
</organism>
<keyword evidence="9" id="KW-1185">Reference proteome</keyword>
<comment type="similarity">
    <text evidence="2">Belongs to the UPF0057 (PMP3) family.</text>
</comment>
<proteinExistence type="inferred from homology"/>
<comment type="subcellular location">
    <subcellularLocation>
        <location evidence="1">Membrane</location>
    </subcellularLocation>
</comment>
<dbReference type="eggNOG" id="KOG1773">
    <property type="taxonomic scope" value="Eukaryota"/>
</dbReference>
<dbReference type="RefSeq" id="XP_003648144.1">
    <property type="nucleotide sequence ID" value="XM_003648096.1"/>
</dbReference>
<reference evidence="9" key="1">
    <citation type="journal article" date="2012" name="G3 (Bethesda)">
        <title>Pichia sorbitophila, an interspecies yeast hybrid reveals early steps of genome resolution following polyploidization.</title>
        <authorList>
            <person name="Leh Louis V."/>
            <person name="Despons L."/>
            <person name="Friedrich A."/>
            <person name="Martin T."/>
            <person name="Durrens P."/>
            <person name="Casaregola S."/>
            <person name="Neuveglise C."/>
            <person name="Fairhead C."/>
            <person name="Marck C."/>
            <person name="Cruz J.A."/>
            <person name="Straub M.L."/>
            <person name="Kugler V."/>
            <person name="Sacerdot C."/>
            <person name="Uzunov Z."/>
            <person name="Thierry A."/>
            <person name="Weiss S."/>
            <person name="Bleykasten C."/>
            <person name="De Montigny J."/>
            <person name="Jacques N."/>
            <person name="Jung P."/>
            <person name="Lemaire M."/>
            <person name="Mallet S."/>
            <person name="Morel G."/>
            <person name="Richard G.F."/>
            <person name="Sarkar A."/>
            <person name="Savel G."/>
            <person name="Schacherer J."/>
            <person name="Seret M.L."/>
            <person name="Talla E."/>
            <person name="Samson G."/>
            <person name="Jubin C."/>
            <person name="Poulain J."/>
            <person name="Vacherie B."/>
            <person name="Barbe V."/>
            <person name="Pelletier E."/>
            <person name="Sherman D.J."/>
            <person name="Westhof E."/>
            <person name="Weissenbach J."/>
            <person name="Baret P.V."/>
            <person name="Wincker P."/>
            <person name="Gaillardin C."/>
            <person name="Dujon B."/>
            <person name="Souciet J.L."/>
        </authorList>
    </citation>
    <scope>NUCLEOTIDE SEQUENCE [LARGE SCALE GENOMIC DNA]</scope>
    <source>
        <strain evidence="9">CBS 270.75 / DBVPG 7215 / KCTC 17166 / NRRL Y-17582</strain>
    </source>
</reference>
<dbReference type="PROSITE" id="PS01309">
    <property type="entry name" value="UPF0057"/>
    <property type="match status" value="1"/>
</dbReference>
<dbReference type="OrthoDB" id="2802411at2759"/>
<evidence type="ECO:0000256" key="3">
    <source>
        <dbReference type="ARBA" id="ARBA00022692"/>
    </source>
</evidence>
<evidence type="ECO:0000313" key="8">
    <source>
        <dbReference type="EMBL" id="AET41327.1"/>
    </source>
</evidence>
<evidence type="ECO:0000256" key="1">
    <source>
        <dbReference type="ARBA" id="ARBA00004370"/>
    </source>
</evidence>
<dbReference type="PANTHER" id="PTHR21659:SF114">
    <property type="entry name" value="PROTEIN SNA4"/>
    <property type="match status" value="1"/>
</dbReference>
<dbReference type="EMBL" id="CP002504">
    <property type="protein sequence ID" value="AET41327.1"/>
    <property type="molecule type" value="Genomic_DNA"/>
</dbReference>
<evidence type="ECO:0000256" key="2">
    <source>
        <dbReference type="ARBA" id="ARBA00009530"/>
    </source>
</evidence>
<dbReference type="AlphaFoldDB" id="G8JWV3"/>
<dbReference type="PANTHER" id="PTHR21659">
    <property type="entry name" value="HYDROPHOBIC PROTEIN RCI2 LOW TEMPERATURE AND SALT RESPONSIVE PROTEIN LTI6 -RELATED"/>
    <property type="match status" value="1"/>
</dbReference>
<evidence type="ECO:0000256" key="7">
    <source>
        <dbReference type="SAM" id="Phobius"/>
    </source>
</evidence>
<evidence type="ECO:0000313" key="9">
    <source>
        <dbReference type="Proteomes" id="UP000006790"/>
    </source>
</evidence>
<feature type="compositionally biased region" description="Pro residues" evidence="6">
    <location>
        <begin position="128"/>
        <end position="137"/>
    </location>
</feature>
<dbReference type="Pfam" id="PF01679">
    <property type="entry name" value="Pmp3"/>
    <property type="match status" value="1"/>
</dbReference>
<keyword evidence="5 7" id="KW-0472">Membrane</keyword>
<gene>
    <name evidence="8" type="ordered locus">Ecym_8031</name>
</gene>